<evidence type="ECO:0000313" key="2">
    <source>
        <dbReference type="Proteomes" id="UP000222366"/>
    </source>
</evidence>
<name>A0A2D0KLA9_9GAMM</name>
<dbReference type="EMBL" id="NJAJ01000034">
    <property type="protein sequence ID" value="PHM64220.1"/>
    <property type="molecule type" value="Genomic_DNA"/>
</dbReference>
<proteinExistence type="predicted"/>
<comment type="caution">
    <text evidence="1">The sequence shown here is derived from an EMBL/GenBank/DDBJ whole genome shotgun (WGS) entry which is preliminary data.</text>
</comment>
<organism evidence="1 2">
    <name type="scientific">Xenorhabdus stockiae</name>
    <dbReference type="NCBI Taxonomy" id="351614"/>
    <lineage>
        <taxon>Bacteria</taxon>
        <taxon>Pseudomonadati</taxon>
        <taxon>Pseudomonadota</taxon>
        <taxon>Gammaproteobacteria</taxon>
        <taxon>Enterobacterales</taxon>
        <taxon>Morganellaceae</taxon>
        <taxon>Xenorhabdus</taxon>
    </lineage>
</organism>
<reference evidence="1 2" key="1">
    <citation type="journal article" date="2017" name="Nat. Microbiol.">
        <title>Natural product diversity associated with the nematode symbionts Photorhabdus and Xenorhabdus.</title>
        <authorList>
            <person name="Tobias N.J."/>
            <person name="Wolff H."/>
            <person name="Djahanschiri B."/>
            <person name="Grundmann F."/>
            <person name="Kronenwerth M."/>
            <person name="Shi Y.M."/>
            <person name="Simonyi S."/>
            <person name="Grun P."/>
            <person name="Shapiro-Ilan D."/>
            <person name="Pidot S.J."/>
            <person name="Stinear T.P."/>
            <person name="Ebersberger I."/>
            <person name="Bode H.B."/>
        </authorList>
    </citation>
    <scope>NUCLEOTIDE SEQUENCE [LARGE SCALE GENOMIC DNA]</scope>
    <source>
        <strain evidence="1 2">DSM 17904</strain>
    </source>
</reference>
<dbReference type="Proteomes" id="UP000222366">
    <property type="component" value="Unassembled WGS sequence"/>
</dbReference>
<keyword evidence="2" id="KW-1185">Reference proteome</keyword>
<evidence type="ECO:0000313" key="1">
    <source>
        <dbReference type="EMBL" id="PHM64220.1"/>
    </source>
</evidence>
<sequence length="48" mass="5269">MLALRYRAMAEVAHDRGGYSATARTIKRLAKIETAKSTSPIDFSVSVK</sequence>
<protein>
    <submittedName>
        <fullName evidence="1">Uncharacterized protein</fullName>
    </submittedName>
</protein>
<dbReference type="AlphaFoldDB" id="A0A2D0KLA9"/>
<accession>A0A2D0KLA9</accession>
<gene>
    <name evidence="1" type="ORF">Xsto_03244</name>
</gene>